<organism evidence="2 3">
    <name type="scientific">Bacteroides zoogleoformans</name>
    <dbReference type="NCBI Taxonomy" id="28119"/>
    <lineage>
        <taxon>Bacteria</taxon>
        <taxon>Pseudomonadati</taxon>
        <taxon>Bacteroidota</taxon>
        <taxon>Bacteroidia</taxon>
        <taxon>Bacteroidales</taxon>
        <taxon>Bacteroidaceae</taxon>
        <taxon>Bacteroides</taxon>
    </lineage>
</organism>
<name>A0ABM6T8I8_9BACE</name>
<dbReference type="EMBL" id="CP027231">
    <property type="protein sequence ID" value="AVM53172.1"/>
    <property type="molecule type" value="Genomic_DNA"/>
</dbReference>
<dbReference type="Proteomes" id="UP000238304">
    <property type="component" value="Chromosome"/>
</dbReference>
<gene>
    <name evidence="2" type="ORF">C4H11_09720</name>
</gene>
<evidence type="ECO:0008006" key="4">
    <source>
        <dbReference type="Google" id="ProtNLM"/>
    </source>
</evidence>
<protein>
    <recommendedName>
        <fullName evidence="4">DUF5723 domain-containing protein</fullName>
    </recommendedName>
</protein>
<sequence>MRKAVLIWMALLATCTLTARAQRMEAPRISGYLNNSTVYAATHPDLLEETLWQNIVYLRTDLDWRASSAIRIDAGMRNIVYTGNATALSYIKEYTDGERGWAGMTFDIVDRERMLYRLNIDRLSLQWSSGALEVKVGRQRIDWGQTLVWNPTNIFNPHSFSRFNCLERPGCDALRTTYYHNETSYSEMAISPDRNGRMTTAFRHGGRMGRADYNLMTGIYREEDAVAGAAMTYGHGELMVRTEGALFVPLDSKDECETIVQIAAGADYAFNSNLTILCEVLYRNRSIDTDVNSLMFYTDPHSARDLSVSRWSILAQAVYLLTPHLSVRLSASHFTDKRLSHAGFNLNYRMGANIETSLFAHFANYASQQPIKIKAELGYVQLKWSF</sequence>
<accession>A0ABM6T8I8</accession>
<evidence type="ECO:0000256" key="1">
    <source>
        <dbReference type="SAM" id="SignalP"/>
    </source>
</evidence>
<proteinExistence type="predicted"/>
<evidence type="ECO:0000313" key="2">
    <source>
        <dbReference type="EMBL" id="AVM53172.1"/>
    </source>
</evidence>
<feature type="signal peptide" evidence="1">
    <location>
        <begin position="1"/>
        <end position="21"/>
    </location>
</feature>
<dbReference type="SUPFAM" id="SSF56935">
    <property type="entry name" value="Porins"/>
    <property type="match status" value="1"/>
</dbReference>
<evidence type="ECO:0000313" key="3">
    <source>
        <dbReference type="Proteomes" id="UP000238304"/>
    </source>
</evidence>
<dbReference type="RefSeq" id="WP_106041575.1">
    <property type="nucleotide sequence ID" value="NZ_CP027231.1"/>
</dbReference>
<keyword evidence="1" id="KW-0732">Signal</keyword>
<reference evidence="2 3" key="1">
    <citation type="submission" date="2018-02" db="EMBL/GenBank/DDBJ databases">
        <authorList>
            <person name="Holder M.E."/>
            <person name="Ajami N.J."/>
            <person name="Petrosino J.F."/>
        </authorList>
    </citation>
    <scope>NUCLEOTIDE SEQUENCE [LARGE SCALE GENOMIC DNA]</scope>
    <source>
        <strain evidence="2 3">ATCC 33285</strain>
    </source>
</reference>
<feature type="chain" id="PRO_5045591003" description="DUF5723 domain-containing protein" evidence="1">
    <location>
        <begin position="22"/>
        <end position="386"/>
    </location>
</feature>
<keyword evidence="3" id="KW-1185">Reference proteome</keyword>